<dbReference type="PROSITE" id="PS51257">
    <property type="entry name" value="PROKAR_LIPOPROTEIN"/>
    <property type="match status" value="1"/>
</dbReference>
<protein>
    <recommendedName>
        <fullName evidence="4">Lipoprotein</fullName>
    </recommendedName>
</protein>
<feature type="signal peptide" evidence="1">
    <location>
        <begin position="1"/>
        <end position="19"/>
    </location>
</feature>
<dbReference type="Proteomes" id="UP000232230">
    <property type="component" value="Chromosome"/>
</dbReference>
<evidence type="ECO:0000313" key="3">
    <source>
        <dbReference type="Proteomes" id="UP000232230"/>
    </source>
</evidence>
<evidence type="ECO:0000313" key="2">
    <source>
        <dbReference type="EMBL" id="ATZ18864.1"/>
    </source>
</evidence>
<evidence type="ECO:0008006" key="4">
    <source>
        <dbReference type="Google" id="ProtNLM"/>
    </source>
</evidence>
<keyword evidence="3" id="KW-1185">Reference proteome</keyword>
<dbReference type="EMBL" id="CP024965">
    <property type="protein sequence ID" value="ATZ18864.1"/>
    <property type="molecule type" value="Genomic_DNA"/>
</dbReference>
<sequence length="528" mass="59521">MKKLLLVLSSLIVTSSASTVVISCGDKVVEKQNIESVERFLNAIIHSKKDDQNPWTNEALEIELVNQKIDVTGGITVNASDVIEEGVTTNKQQSIELIGNGNSKNNYKYSGSITLIYNFGGNKPAPKKKITKQELETTVAGLQNFLDTIYYKSESVVRNTFVANAKIPGTPAEGVAFNKIKVEILKANKALEPQFTYFKITGMIGIKNNDSDYYEFNSDVTDEDKTFSCTGTIVDPIIIENDVLTESKEAINKWIKDRNFNDFNDFKNQLLTQQQNVLGNKAILIDTISNLQISDSTANMNSIYWTNEVSVILKAESGYEFSQEIIEQKLNEIKTSVEILKIQSKALQWYVLTENNNNKHIEPQFIQFSANNNTSKVQKNYLSNKKITQDWNVETIKEQQKAFVESLAIFTGDDKDEKINKFINSEYFRNSTSFNYGSTTSESLFKVDEVLFFDKNQDNLNENLESVLGQTKSLSGFVDSSQAMTRSTIKNTQNTSYYVVFLTKGNDDLYTAANRTLNVLLQQITVVD</sequence>
<dbReference type="AlphaFoldDB" id="A0A2K8NYP6"/>
<name>A0A2K8NYP6_9MOLU</name>
<proteinExistence type="predicted"/>
<keyword evidence="1" id="KW-0732">Signal</keyword>
<organism evidence="2 3">
    <name type="scientific">Williamsoniiplasma somnilux</name>
    <dbReference type="NCBI Taxonomy" id="215578"/>
    <lineage>
        <taxon>Bacteria</taxon>
        <taxon>Bacillati</taxon>
        <taxon>Mycoplasmatota</taxon>
        <taxon>Mollicutes</taxon>
        <taxon>Entomoplasmatales</taxon>
        <taxon>Williamsoniiplasma</taxon>
    </lineage>
</organism>
<gene>
    <name evidence="2" type="ORF">ESOMN_v1c04820</name>
</gene>
<reference evidence="2 3" key="1">
    <citation type="submission" date="2017-11" db="EMBL/GenBank/DDBJ databases">
        <title>Genome sequence of Entomoplasma somnilux PYAN-1 (ATCC 49194).</title>
        <authorList>
            <person name="Lo W.-S."/>
            <person name="Gasparich G.E."/>
            <person name="Kuo C.-H."/>
        </authorList>
    </citation>
    <scope>NUCLEOTIDE SEQUENCE [LARGE SCALE GENOMIC DNA]</scope>
    <source>
        <strain evidence="2 3">PYAN-1</strain>
    </source>
</reference>
<evidence type="ECO:0000256" key="1">
    <source>
        <dbReference type="SAM" id="SignalP"/>
    </source>
</evidence>
<accession>A0A2K8NYP6</accession>
<dbReference type="KEGG" id="esx:ESOMN_v1c04820"/>
<dbReference type="RefSeq" id="WP_024863385.1">
    <property type="nucleotide sequence ID" value="NZ_CP024965.1"/>
</dbReference>
<feature type="chain" id="PRO_5014991847" description="Lipoprotein" evidence="1">
    <location>
        <begin position="20"/>
        <end position="528"/>
    </location>
</feature>